<proteinExistence type="predicted"/>
<dbReference type="AlphaFoldDB" id="E1ZPU6"/>
<dbReference type="GeneID" id="17351618"/>
<feature type="transmembrane region" description="Helical" evidence="2">
    <location>
        <begin position="395"/>
        <end position="413"/>
    </location>
</feature>
<organism evidence="4">
    <name type="scientific">Chlorella variabilis</name>
    <name type="common">Green alga</name>
    <dbReference type="NCBI Taxonomy" id="554065"/>
    <lineage>
        <taxon>Eukaryota</taxon>
        <taxon>Viridiplantae</taxon>
        <taxon>Chlorophyta</taxon>
        <taxon>core chlorophytes</taxon>
        <taxon>Trebouxiophyceae</taxon>
        <taxon>Chlorellales</taxon>
        <taxon>Chlorellaceae</taxon>
        <taxon>Chlorella clade</taxon>
        <taxon>Chlorella</taxon>
    </lineage>
</organism>
<dbReference type="PANTHER" id="PTHR12480:SF6">
    <property type="entry name" value="2-OXOGLUTARATE AND IRON-DEPENDENT OXYGENASE JMJD4"/>
    <property type="match status" value="1"/>
</dbReference>
<evidence type="ECO:0000313" key="3">
    <source>
        <dbReference type="EMBL" id="EFN52125.1"/>
    </source>
</evidence>
<dbReference type="EMBL" id="GL433858">
    <property type="protein sequence ID" value="EFN52125.1"/>
    <property type="molecule type" value="Genomic_DNA"/>
</dbReference>
<feature type="transmembrane region" description="Helical" evidence="2">
    <location>
        <begin position="235"/>
        <end position="256"/>
    </location>
</feature>
<dbReference type="InterPro" id="IPR050910">
    <property type="entry name" value="JMJD6_ArgDemeth/LysHydrox"/>
</dbReference>
<name>E1ZPU6_CHLVA</name>
<evidence type="ECO:0000313" key="4">
    <source>
        <dbReference type="Proteomes" id="UP000008141"/>
    </source>
</evidence>
<dbReference type="SUPFAM" id="SSF51197">
    <property type="entry name" value="Clavaminate synthase-like"/>
    <property type="match status" value="1"/>
</dbReference>
<evidence type="ECO:0000256" key="1">
    <source>
        <dbReference type="SAM" id="MobiDB-lite"/>
    </source>
</evidence>
<keyword evidence="4" id="KW-1185">Reference proteome</keyword>
<feature type="transmembrane region" description="Helical" evidence="2">
    <location>
        <begin position="207"/>
        <end position="228"/>
    </location>
</feature>
<dbReference type="Proteomes" id="UP000008141">
    <property type="component" value="Unassembled WGS sequence"/>
</dbReference>
<dbReference type="GO" id="GO:0016706">
    <property type="term" value="F:2-oxoglutarate-dependent dioxygenase activity"/>
    <property type="evidence" value="ECO:0007669"/>
    <property type="project" value="TreeGrafter"/>
</dbReference>
<keyword evidence="2" id="KW-0472">Membrane</keyword>
<feature type="transmembrane region" description="Helical" evidence="2">
    <location>
        <begin position="45"/>
        <end position="65"/>
    </location>
</feature>
<dbReference type="eggNOG" id="KOG2131">
    <property type="taxonomic scope" value="Eukaryota"/>
</dbReference>
<keyword evidence="2" id="KW-1133">Transmembrane helix</keyword>
<sequence>MPGGAGGHAGRSLLLWLGVAILGHALVALFGVLDRWLQVKPSPPLPALRLALLVSLLALVSAAIVDAAARVTGAVPRAGRLRRSDREQQFLRRQGSGKPAPPKCCRISAEGSTSCPQQADSGQVAEDSHLAAQADEASGQQADAGAAVGTAAAPGPSPFQQPSAPTWHRQDSTFVRRPGQPLPPRPELALQRGLSRRIIAPGFVDPALVQLVNMFTVIGVALFQRLLLHHHLPTAIWPASGAMLGGAAMVIIPTIGGGQATGLGDWQGWLGFGLSVCCMLCTVACFVSLQAFRHLGFTSLQLQYCYLGFCILVLLPLSLPINGTDWSCQFGGWGTSDWAVLALAPVVCVGSLSAIQHSTWQLGAPTVSMFYGLRLIFSVVESQLLLDHTIIKTGVQIAGAAITVAAVTVYMWLQWRDSKRATARAAAAAGDKAAAAASDDADVEAAAAADGACGGLADEGGSRHRSGVSTWPRVGSTCSKSPHLSLLSYARFCLEFMEPNAPVLVEGATEGWRAAVDWVTPCGAIDFDFLRQHFGHAQVMVTDTAREHEGSGPCRQMLLAEYIDWWQQQQQQQQQQQEEEEETRASSTLLTPGPLWYCKDWHLAAFDPQYQAYHCPSFFFDDWLNELYDAREQPQPQHDVRTADYRFVYLGAKVGG</sequence>
<feature type="compositionally biased region" description="Polar residues" evidence="1">
    <location>
        <begin position="110"/>
        <end position="121"/>
    </location>
</feature>
<protein>
    <submittedName>
        <fullName evidence="3">Uncharacterized protein</fullName>
    </submittedName>
</protein>
<dbReference type="RefSeq" id="XP_005844227.1">
    <property type="nucleotide sequence ID" value="XM_005844165.1"/>
</dbReference>
<dbReference type="InParanoid" id="E1ZPU6"/>
<accession>E1ZPU6</accession>
<feature type="region of interest" description="Disordered" evidence="1">
    <location>
        <begin position="80"/>
        <end position="167"/>
    </location>
</feature>
<dbReference type="PANTHER" id="PTHR12480">
    <property type="entry name" value="ARGININE DEMETHYLASE AND LYSYL-HYDROXYLASE JMJD"/>
    <property type="match status" value="1"/>
</dbReference>
<dbReference type="GO" id="GO:0045905">
    <property type="term" value="P:positive regulation of translational termination"/>
    <property type="evidence" value="ECO:0007669"/>
    <property type="project" value="TreeGrafter"/>
</dbReference>
<feature type="transmembrane region" description="Helical" evidence="2">
    <location>
        <begin position="13"/>
        <end position="33"/>
    </location>
</feature>
<gene>
    <name evidence="3" type="ORF">CHLNCDRAFT_58969</name>
</gene>
<dbReference type="KEGG" id="cvr:CHLNCDRAFT_58969"/>
<feature type="transmembrane region" description="Helical" evidence="2">
    <location>
        <begin position="268"/>
        <end position="292"/>
    </location>
</feature>
<evidence type="ECO:0000256" key="2">
    <source>
        <dbReference type="SAM" id="Phobius"/>
    </source>
</evidence>
<dbReference type="Gene3D" id="2.60.120.650">
    <property type="entry name" value="Cupin"/>
    <property type="match status" value="1"/>
</dbReference>
<keyword evidence="2" id="KW-0812">Transmembrane</keyword>
<dbReference type="GO" id="GO:0005634">
    <property type="term" value="C:nucleus"/>
    <property type="evidence" value="ECO:0007669"/>
    <property type="project" value="TreeGrafter"/>
</dbReference>
<reference evidence="3 4" key="1">
    <citation type="journal article" date="2010" name="Plant Cell">
        <title>The Chlorella variabilis NC64A genome reveals adaptation to photosymbiosis, coevolution with viruses, and cryptic sex.</title>
        <authorList>
            <person name="Blanc G."/>
            <person name="Duncan G."/>
            <person name="Agarkova I."/>
            <person name="Borodovsky M."/>
            <person name="Gurnon J."/>
            <person name="Kuo A."/>
            <person name="Lindquist E."/>
            <person name="Lucas S."/>
            <person name="Pangilinan J."/>
            <person name="Polle J."/>
            <person name="Salamov A."/>
            <person name="Terry A."/>
            <person name="Yamada T."/>
            <person name="Dunigan D.D."/>
            <person name="Grigoriev I.V."/>
            <person name="Claverie J.M."/>
            <person name="Van Etten J.L."/>
        </authorList>
    </citation>
    <scope>NUCLEOTIDE SEQUENCE [LARGE SCALE GENOMIC DNA]</scope>
    <source>
        <strain evidence="3 4">NC64A</strain>
    </source>
</reference>
<dbReference type="OrthoDB" id="424465at2759"/>
<feature type="compositionally biased region" description="Low complexity" evidence="1">
    <location>
        <begin position="131"/>
        <end position="153"/>
    </location>
</feature>
<dbReference type="GO" id="GO:0005737">
    <property type="term" value="C:cytoplasm"/>
    <property type="evidence" value="ECO:0007669"/>
    <property type="project" value="TreeGrafter"/>
</dbReference>
<feature type="transmembrane region" description="Helical" evidence="2">
    <location>
        <begin position="338"/>
        <end position="355"/>
    </location>
</feature>
<feature type="transmembrane region" description="Helical" evidence="2">
    <location>
        <begin position="304"/>
        <end position="323"/>
    </location>
</feature>
<dbReference type="GO" id="GO:0043565">
    <property type="term" value="F:sequence-specific DNA binding"/>
    <property type="evidence" value="ECO:0007669"/>
    <property type="project" value="TreeGrafter"/>
</dbReference>